<keyword evidence="2" id="KW-0732">Signal</keyword>
<dbReference type="eggNOG" id="COG3042">
    <property type="taxonomic scope" value="Bacteria"/>
</dbReference>
<dbReference type="STRING" id="742766.HMPREF9455_01498"/>
<evidence type="ECO:0000256" key="2">
    <source>
        <dbReference type="SAM" id="SignalP"/>
    </source>
</evidence>
<evidence type="ECO:0000256" key="1">
    <source>
        <dbReference type="SAM" id="MobiDB-lite"/>
    </source>
</evidence>
<protein>
    <recommendedName>
        <fullName evidence="3">DUF4377 domain-containing protein</fullName>
    </recommendedName>
</protein>
<evidence type="ECO:0000313" key="4">
    <source>
        <dbReference type="EMBL" id="EGK02228.1"/>
    </source>
</evidence>
<sequence>MYKLMVSLLAVALFLGSCGSSKNTEKLTVASKQGDCVGVAPMKCLLVKKDGQTDWEFFYSNIDGFVYEPGYEYVLEVKVEKVEHPAADQSSLKYTLVKEVSKEEKTSDKLPDMPTGDDLQPEPVE</sequence>
<feature type="compositionally biased region" description="Basic and acidic residues" evidence="1">
    <location>
        <begin position="102"/>
        <end position="111"/>
    </location>
</feature>
<organism evidence="4 5">
    <name type="scientific">Dysgonomonas gadei ATCC BAA-286</name>
    <dbReference type="NCBI Taxonomy" id="742766"/>
    <lineage>
        <taxon>Bacteria</taxon>
        <taxon>Pseudomonadati</taxon>
        <taxon>Bacteroidota</taxon>
        <taxon>Bacteroidia</taxon>
        <taxon>Bacteroidales</taxon>
        <taxon>Dysgonomonadaceae</taxon>
        <taxon>Dysgonomonas</taxon>
    </lineage>
</organism>
<name>F5IWN1_9BACT</name>
<comment type="caution">
    <text evidence="4">The sequence shown here is derived from an EMBL/GenBank/DDBJ whole genome shotgun (WGS) entry which is preliminary data.</text>
</comment>
<accession>F5IWN1</accession>
<dbReference type="EMBL" id="ADLV01000018">
    <property type="protein sequence ID" value="EGK02228.1"/>
    <property type="molecule type" value="Genomic_DNA"/>
</dbReference>
<dbReference type="AlphaFoldDB" id="F5IWN1"/>
<dbReference type="PROSITE" id="PS51257">
    <property type="entry name" value="PROKAR_LIPOPROTEIN"/>
    <property type="match status" value="1"/>
</dbReference>
<feature type="chain" id="PRO_5003324114" description="DUF4377 domain-containing protein" evidence="2">
    <location>
        <begin position="24"/>
        <end position="125"/>
    </location>
</feature>
<gene>
    <name evidence="4" type="ORF">HMPREF9455_01498</name>
</gene>
<dbReference type="InterPro" id="IPR025485">
    <property type="entry name" value="DUF4377"/>
</dbReference>
<dbReference type="Proteomes" id="UP000004913">
    <property type="component" value="Unassembled WGS sequence"/>
</dbReference>
<dbReference type="HOGENOM" id="CLU_133616_2_0_10"/>
<keyword evidence="5" id="KW-1185">Reference proteome</keyword>
<feature type="region of interest" description="Disordered" evidence="1">
    <location>
        <begin position="102"/>
        <end position="125"/>
    </location>
</feature>
<evidence type="ECO:0000313" key="5">
    <source>
        <dbReference type="Proteomes" id="UP000004913"/>
    </source>
</evidence>
<feature type="signal peptide" evidence="2">
    <location>
        <begin position="1"/>
        <end position="23"/>
    </location>
</feature>
<feature type="domain" description="DUF4377" evidence="3">
    <location>
        <begin position="28"/>
        <end position="102"/>
    </location>
</feature>
<proteinExistence type="predicted"/>
<evidence type="ECO:0000259" key="3">
    <source>
        <dbReference type="Pfam" id="PF14302"/>
    </source>
</evidence>
<dbReference type="RefSeq" id="WP_006799013.1">
    <property type="nucleotide sequence ID" value="NZ_GL891981.1"/>
</dbReference>
<reference evidence="4 5" key="1">
    <citation type="submission" date="2011-04" db="EMBL/GenBank/DDBJ databases">
        <title>The Genome Sequence of Dysgonomonas gadei ATCC BAA-286.</title>
        <authorList>
            <consortium name="The Broad Institute Genome Sequencing Platform"/>
            <person name="Earl A."/>
            <person name="Ward D."/>
            <person name="Feldgarden M."/>
            <person name="Gevers D."/>
            <person name="Pudlo N."/>
            <person name="Martens E."/>
            <person name="Allen-Vercoe E."/>
            <person name="Young S.K."/>
            <person name="Zeng Q."/>
            <person name="Gargeya S."/>
            <person name="Fitzgerald M."/>
            <person name="Haas B."/>
            <person name="Abouelleil A."/>
            <person name="Alvarado L."/>
            <person name="Arachchi H.M."/>
            <person name="Berlin A."/>
            <person name="Brown A."/>
            <person name="Chapman S.B."/>
            <person name="Chen Z."/>
            <person name="Dunbar C."/>
            <person name="Freedman E."/>
            <person name="Gearin G."/>
            <person name="Gellesch M."/>
            <person name="Goldberg J."/>
            <person name="Griggs A."/>
            <person name="Gujja S."/>
            <person name="Heiman D."/>
            <person name="Howarth C."/>
            <person name="Larson L."/>
            <person name="Lui A."/>
            <person name="MacDonald P.J.P."/>
            <person name="Mehta T."/>
            <person name="Montmayeur A."/>
            <person name="Murphy C."/>
            <person name="Neiman D."/>
            <person name="Pearson M."/>
            <person name="Priest M."/>
            <person name="Roberts A."/>
            <person name="Saif S."/>
            <person name="Shea T."/>
            <person name="Shenoy N."/>
            <person name="Sisk P."/>
            <person name="Stolte C."/>
            <person name="Sykes S."/>
            <person name="Yandava C."/>
            <person name="Wortman J."/>
            <person name="Nusbaum C."/>
            <person name="Birren B."/>
        </authorList>
    </citation>
    <scope>NUCLEOTIDE SEQUENCE [LARGE SCALE GENOMIC DNA]</scope>
    <source>
        <strain evidence="4 5">ATCC BAA-286</strain>
    </source>
</reference>
<dbReference type="Pfam" id="PF14302">
    <property type="entry name" value="DUF4377"/>
    <property type="match status" value="1"/>
</dbReference>